<evidence type="ECO:0000256" key="3">
    <source>
        <dbReference type="ARBA" id="ARBA00023027"/>
    </source>
</evidence>
<proteinExistence type="inferred from homology"/>
<dbReference type="InterPro" id="IPR036291">
    <property type="entry name" value="NAD(P)-bd_dom_sf"/>
</dbReference>
<dbReference type="AlphaFoldDB" id="A0A6P1CVK1"/>
<dbReference type="InterPro" id="IPR014027">
    <property type="entry name" value="UDP-Glc/GDP-Man_DH_C"/>
</dbReference>
<dbReference type="PIRSF" id="PIRSF000124">
    <property type="entry name" value="UDPglc_GDPman_dh"/>
    <property type="match status" value="1"/>
</dbReference>
<dbReference type="GO" id="GO:0016616">
    <property type="term" value="F:oxidoreductase activity, acting on the CH-OH group of donors, NAD or NADP as acceptor"/>
    <property type="evidence" value="ECO:0007669"/>
    <property type="project" value="InterPro"/>
</dbReference>
<dbReference type="Pfam" id="PF03721">
    <property type="entry name" value="UDPG_MGDP_dh_N"/>
    <property type="match status" value="1"/>
</dbReference>
<feature type="domain" description="UDP-glucose/GDP-mannose dehydrogenase C-terminal" evidence="5">
    <location>
        <begin position="354"/>
        <end position="444"/>
    </location>
</feature>
<evidence type="ECO:0000256" key="4">
    <source>
        <dbReference type="PIRNR" id="PIRNR000124"/>
    </source>
</evidence>
<dbReference type="InterPro" id="IPR014026">
    <property type="entry name" value="UDP-Glc/GDP-Man_DH_dimer"/>
</dbReference>
<dbReference type="InterPro" id="IPR008927">
    <property type="entry name" value="6-PGluconate_DH-like_C_sf"/>
</dbReference>
<dbReference type="NCBIfam" id="TIGR03026">
    <property type="entry name" value="NDP-sugDHase"/>
    <property type="match status" value="1"/>
</dbReference>
<dbReference type="InterPro" id="IPR001732">
    <property type="entry name" value="UDP-Glc/GDP-Man_DH_N"/>
</dbReference>
<keyword evidence="3" id="KW-0520">NAD</keyword>
<evidence type="ECO:0000313" key="6">
    <source>
        <dbReference type="EMBL" id="NEW36609.1"/>
    </source>
</evidence>
<organism evidence="6 7">
    <name type="scientific">Nocardia cyriacigeorgica</name>
    <dbReference type="NCBI Taxonomy" id="135487"/>
    <lineage>
        <taxon>Bacteria</taxon>
        <taxon>Bacillati</taxon>
        <taxon>Actinomycetota</taxon>
        <taxon>Actinomycetes</taxon>
        <taxon>Mycobacteriales</taxon>
        <taxon>Nocardiaceae</taxon>
        <taxon>Nocardia</taxon>
    </lineage>
</organism>
<gene>
    <name evidence="6" type="ORF">GV791_29215</name>
</gene>
<reference evidence="6 7" key="1">
    <citation type="submission" date="2020-01" db="EMBL/GenBank/DDBJ databases">
        <title>Genetics and antimicrobial susceptibilities of Nocardia species isolated from the soil; a comparison with species isolated from humans.</title>
        <authorList>
            <person name="Carrasco G."/>
            <person name="Monzon S."/>
            <person name="Sansegundo M."/>
            <person name="Garcia E."/>
            <person name="Garrido N."/>
            <person name="Medina M.J."/>
            <person name="Villalon P."/>
            <person name="Ramirez-Arocha A.C."/>
            <person name="Jimenez P."/>
            <person name="Cuesta I."/>
            <person name="Valdezate S."/>
        </authorList>
    </citation>
    <scope>NUCLEOTIDE SEQUENCE [LARGE SCALE GENOMIC DNA]</scope>
    <source>
        <strain evidence="6 7">CNM20110626</strain>
    </source>
</reference>
<dbReference type="Pfam" id="PF03720">
    <property type="entry name" value="UDPG_MGDP_dh_C"/>
    <property type="match status" value="1"/>
</dbReference>
<dbReference type="Proteomes" id="UP000471166">
    <property type="component" value="Unassembled WGS sequence"/>
</dbReference>
<evidence type="ECO:0000259" key="5">
    <source>
        <dbReference type="SMART" id="SM00984"/>
    </source>
</evidence>
<keyword evidence="2" id="KW-0560">Oxidoreductase</keyword>
<dbReference type="EMBL" id="JAAGVB010000086">
    <property type="protein sequence ID" value="NEW36609.1"/>
    <property type="molecule type" value="Genomic_DNA"/>
</dbReference>
<dbReference type="PANTHER" id="PTHR43491:SF2">
    <property type="entry name" value="UDP-N-ACETYL-D-MANNOSAMINE DEHYDROGENASE"/>
    <property type="match status" value="1"/>
</dbReference>
<dbReference type="GO" id="GO:0051287">
    <property type="term" value="F:NAD binding"/>
    <property type="evidence" value="ECO:0007669"/>
    <property type="project" value="InterPro"/>
</dbReference>
<comment type="caution">
    <text evidence="6">The sequence shown here is derived from an EMBL/GenBank/DDBJ whole genome shotgun (WGS) entry which is preliminary data.</text>
</comment>
<dbReference type="GO" id="GO:0016628">
    <property type="term" value="F:oxidoreductase activity, acting on the CH-CH group of donors, NAD or NADP as acceptor"/>
    <property type="evidence" value="ECO:0007669"/>
    <property type="project" value="InterPro"/>
</dbReference>
<dbReference type="InterPro" id="IPR028359">
    <property type="entry name" value="UDP_ManNAc/GlcNAc_DH"/>
</dbReference>
<evidence type="ECO:0000256" key="2">
    <source>
        <dbReference type="ARBA" id="ARBA00023002"/>
    </source>
</evidence>
<dbReference type="InterPro" id="IPR036220">
    <property type="entry name" value="UDP-Glc/GDP-Man_DH_C_sf"/>
</dbReference>
<dbReference type="InterPro" id="IPR017476">
    <property type="entry name" value="UDP-Glc/GDP-Man"/>
</dbReference>
<accession>A0A6P1CVK1</accession>
<name>A0A6P1CVK1_9NOCA</name>
<dbReference type="PANTHER" id="PTHR43491">
    <property type="entry name" value="UDP-N-ACETYL-D-MANNOSAMINE DEHYDROGENASE"/>
    <property type="match status" value="1"/>
</dbReference>
<sequence>MGNRRNDLGHCAESPHRGCIRLGLSVAAPSFSRSVAVKSQRVVVVGQGYVGLPVAMLAVARGFEVTGYDVDADRVARLRAGRSFIGDVPDARLQASLQSGLYRVNADEDELRGFDIAVIAVPTPALAGEPDLSYVESAAKALAVHLRPGATVILESTTWPGTTEEVVVPLLETSGLRAGADFAVGYSPERINPGDGLAGMAAVPKVVSGIDAASLQQVAGFWAALVETVVAAPDIRTAEFSKLLENVFRLVNVSLVNELTQHAGALGVDMWEAVRLAATKPYGYMPFTPSAGAGGHCLPVDTKYLTWCIRQTGGVAAVVEAADEVNARMPGWVAGRIVAGLAARGHRPAGARVLAIGITYKRDVADTRESCAIQVVAALRAHGINVQVYDPLVAADRADVTGELTAAMIQAADVVVVLVDHSCVDLEMIAEARYVFDARGCLAGRANVEVL</sequence>
<dbReference type="RefSeq" id="WP_163848118.1">
    <property type="nucleotide sequence ID" value="NZ_JAAGVB010000086.1"/>
</dbReference>
<comment type="similarity">
    <text evidence="1 4">Belongs to the UDP-glucose/GDP-mannose dehydrogenase family.</text>
</comment>
<dbReference type="SUPFAM" id="SSF52413">
    <property type="entry name" value="UDP-glucose/GDP-mannose dehydrogenase C-terminal domain"/>
    <property type="match status" value="1"/>
</dbReference>
<dbReference type="GO" id="GO:0000271">
    <property type="term" value="P:polysaccharide biosynthetic process"/>
    <property type="evidence" value="ECO:0007669"/>
    <property type="project" value="InterPro"/>
</dbReference>
<evidence type="ECO:0000313" key="7">
    <source>
        <dbReference type="Proteomes" id="UP000471166"/>
    </source>
</evidence>
<dbReference type="SMART" id="SM00984">
    <property type="entry name" value="UDPG_MGDP_dh_C"/>
    <property type="match status" value="1"/>
</dbReference>
<evidence type="ECO:0000256" key="1">
    <source>
        <dbReference type="ARBA" id="ARBA00006601"/>
    </source>
</evidence>
<dbReference type="Pfam" id="PF00984">
    <property type="entry name" value="UDPG_MGDP_dh"/>
    <property type="match status" value="1"/>
</dbReference>
<dbReference type="Gene3D" id="3.40.50.720">
    <property type="entry name" value="NAD(P)-binding Rossmann-like Domain"/>
    <property type="match status" value="2"/>
</dbReference>
<dbReference type="SUPFAM" id="SSF51735">
    <property type="entry name" value="NAD(P)-binding Rossmann-fold domains"/>
    <property type="match status" value="1"/>
</dbReference>
<dbReference type="SUPFAM" id="SSF48179">
    <property type="entry name" value="6-phosphogluconate dehydrogenase C-terminal domain-like"/>
    <property type="match status" value="1"/>
</dbReference>
<protein>
    <submittedName>
        <fullName evidence="6">Nucleotide sugar dehydrogenase</fullName>
    </submittedName>
</protein>
<dbReference type="PIRSF" id="PIRSF500136">
    <property type="entry name" value="UDP_ManNAc_DH"/>
    <property type="match status" value="1"/>
</dbReference>